<comment type="caution">
    <text evidence="1">The sequence shown here is derived from an EMBL/GenBank/DDBJ whole genome shotgun (WGS) entry which is preliminary data.</text>
</comment>
<accession>A0AAN9EV33</accession>
<dbReference type="EMBL" id="JAYWIO010000005">
    <property type="protein sequence ID" value="KAK7261750.1"/>
    <property type="molecule type" value="Genomic_DNA"/>
</dbReference>
<organism evidence="1 2">
    <name type="scientific">Crotalaria pallida</name>
    <name type="common">Smooth rattlebox</name>
    <name type="synonym">Crotalaria striata</name>
    <dbReference type="NCBI Taxonomy" id="3830"/>
    <lineage>
        <taxon>Eukaryota</taxon>
        <taxon>Viridiplantae</taxon>
        <taxon>Streptophyta</taxon>
        <taxon>Embryophyta</taxon>
        <taxon>Tracheophyta</taxon>
        <taxon>Spermatophyta</taxon>
        <taxon>Magnoliopsida</taxon>
        <taxon>eudicotyledons</taxon>
        <taxon>Gunneridae</taxon>
        <taxon>Pentapetalae</taxon>
        <taxon>rosids</taxon>
        <taxon>fabids</taxon>
        <taxon>Fabales</taxon>
        <taxon>Fabaceae</taxon>
        <taxon>Papilionoideae</taxon>
        <taxon>50 kb inversion clade</taxon>
        <taxon>genistoids sensu lato</taxon>
        <taxon>core genistoids</taxon>
        <taxon>Crotalarieae</taxon>
        <taxon>Crotalaria</taxon>
    </lineage>
</organism>
<dbReference type="AlphaFoldDB" id="A0AAN9EV33"/>
<name>A0AAN9EV33_CROPI</name>
<sequence length="92" mass="9787">MLYLALESLILRGLFVNQSSSLGLEMGFILGLETETSLSAWFVSPSIGADVAASPFNSASAMEKPSGLHGHHAGLSAPFALLCISLWQQHEK</sequence>
<evidence type="ECO:0000313" key="1">
    <source>
        <dbReference type="EMBL" id="KAK7261750.1"/>
    </source>
</evidence>
<protein>
    <submittedName>
        <fullName evidence="1">Uncharacterized protein</fullName>
    </submittedName>
</protein>
<keyword evidence="2" id="KW-1185">Reference proteome</keyword>
<proteinExistence type="predicted"/>
<reference evidence="1 2" key="1">
    <citation type="submission" date="2024-01" db="EMBL/GenBank/DDBJ databases">
        <title>The genomes of 5 underutilized Papilionoideae crops provide insights into root nodulation and disease resistanc.</title>
        <authorList>
            <person name="Yuan L."/>
        </authorList>
    </citation>
    <scope>NUCLEOTIDE SEQUENCE [LARGE SCALE GENOMIC DNA]</scope>
    <source>
        <strain evidence="1">ZHUSHIDOU_FW_LH</strain>
        <tissue evidence="1">Leaf</tissue>
    </source>
</reference>
<gene>
    <name evidence="1" type="ORF">RIF29_28069</name>
</gene>
<evidence type="ECO:0000313" key="2">
    <source>
        <dbReference type="Proteomes" id="UP001372338"/>
    </source>
</evidence>
<dbReference type="Proteomes" id="UP001372338">
    <property type="component" value="Unassembled WGS sequence"/>
</dbReference>